<dbReference type="EMBL" id="OMOQ01000001">
    <property type="protein sequence ID" value="SPH18616.1"/>
    <property type="molecule type" value="Genomic_DNA"/>
</dbReference>
<organism evidence="1 2">
    <name type="scientific">Albidovulum aquaemixtae</name>
    <dbReference type="NCBI Taxonomy" id="1542388"/>
    <lineage>
        <taxon>Bacteria</taxon>
        <taxon>Pseudomonadati</taxon>
        <taxon>Pseudomonadota</taxon>
        <taxon>Alphaproteobacteria</taxon>
        <taxon>Rhodobacterales</taxon>
        <taxon>Paracoccaceae</taxon>
        <taxon>Albidovulum</taxon>
    </lineage>
</organism>
<proteinExistence type="predicted"/>
<dbReference type="Gene3D" id="3.10.450.50">
    <property type="match status" value="1"/>
</dbReference>
<gene>
    <name evidence="1" type="ORF">DEA8626_02156</name>
</gene>
<dbReference type="SUPFAM" id="SSF54427">
    <property type="entry name" value="NTF2-like"/>
    <property type="match status" value="1"/>
</dbReference>
<sequence length="118" mass="13298">MMHRIKNSISLAALFLVALFVSTDRLRANETRITQSVLLRHLDAFKRGDIEGVLFGCADDEIIIVEGVALRGRDEIRPVFEDYHAEFSSTEPKGETRHLQFTGRIGYVAWSAETPAHV</sequence>
<dbReference type="OrthoDB" id="7743762at2"/>
<evidence type="ECO:0008006" key="3">
    <source>
        <dbReference type="Google" id="ProtNLM"/>
    </source>
</evidence>
<dbReference type="AlphaFoldDB" id="A0A2R8B7R1"/>
<protein>
    <recommendedName>
        <fullName evidence="3">SnoaL-like domain-containing protein</fullName>
    </recommendedName>
</protein>
<evidence type="ECO:0000313" key="1">
    <source>
        <dbReference type="EMBL" id="SPH18616.1"/>
    </source>
</evidence>
<keyword evidence="2" id="KW-1185">Reference proteome</keyword>
<reference evidence="1 2" key="1">
    <citation type="submission" date="2018-03" db="EMBL/GenBank/DDBJ databases">
        <authorList>
            <person name="Keele B.F."/>
        </authorList>
    </citation>
    <scope>NUCLEOTIDE SEQUENCE [LARGE SCALE GENOMIC DNA]</scope>
    <source>
        <strain evidence="1 2">CECT 8626</strain>
    </source>
</reference>
<dbReference type="InterPro" id="IPR032710">
    <property type="entry name" value="NTF2-like_dom_sf"/>
</dbReference>
<dbReference type="Proteomes" id="UP000244924">
    <property type="component" value="Unassembled WGS sequence"/>
</dbReference>
<evidence type="ECO:0000313" key="2">
    <source>
        <dbReference type="Proteomes" id="UP000244924"/>
    </source>
</evidence>
<name>A0A2R8B7R1_9RHOB</name>
<accession>A0A2R8B7R1</accession>